<evidence type="ECO:0000313" key="13">
    <source>
        <dbReference type="EMBL" id="KAF4467283.1"/>
    </source>
</evidence>
<keyword evidence="7" id="KW-0539">Nucleus</keyword>
<dbReference type="GO" id="GO:0005634">
    <property type="term" value="C:nucleus"/>
    <property type="evidence" value="ECO:0007669"/>
    <property type="project" value="UniProtKB-SubCell"/>
</dbReference>
<feature type="region of interest" description="Disordered" evidence="9">
    <location>
        <begin position="1"/>
        <end position="51"/>
    </location>
</feature>
<sequence length="567" mass="63930">METAGSYDPTFFEPFEEVGDATNEKPPNETLPITDGRDRPNVRKRPRIDDDSANMRQLRQRHTVAVNQLRNEVDEAANRLEKTTSMVQETSQAVTQCQEHFENVQRWTEYMSSRWIDLETYNSGHRATEKLQGQYMVFQEYLESLQKAERVAENILEKKRNLLASSRWSTPAPADSLLQNAATSPNPPVVDAVPDTSDDMGRLRHLHGAYEQVQVKVLKKKRQIADVESLMASTRADMNNTHRSVRECIGFLEKCTIGVLNLNPHIYNEIGGALKRALAQQQDLEIFLASLDEAKAIAVRLLQELESSQTEITKAIPELDCNASGHVPADLSCQGNNRLASYSVGTWEKSDRIRGPVKKHMRRVAHDEGRSSKCICTERCDAACLNRYTAVECNADNCPLGDTDCGNRQFLAGPSYQEDFRVTQEGEKGLGLRTTKRLEPNQLVIVYRGEVLDEKEAKKRMARYRKARYENFYMMRVRRGIYIDATEVGSLARFVNHSCEPNCTIVPWVVGSELELGFFVGTEPIDPNKEITISYGFDSSDDYCPCYCGAHGCKGSMGGGMQEENTV</sequence>
<dbReference type="PANTHER" id="PTHR22884">
    <property type="entry name" value="SET DOMAIN PROTEINS"/>
    <property type="match status" value="1"/>
</dbReference>
<comment type="subcellular location">
    <subcellularLocation>
        <location evidence="2">Chromosome</location>
    </subcellularLocation>
    <subcellularLocation>
        <location evidence="1">Nucleus</location>
    </subcellularLocation>
</comment>
<keyword evidence="8" id="KW-0175">Coiled coil</keyword>
<dbReference type="PROSITE" id="PS50868">
    <property type="entry name" value="POST_SET"/>
    <property type="match status" value="1"/>
</dbReference>
<feature type="domain" description="SET" evidence="10">
    <location>
        <begin position="418"/>
        <end position="536"/>
    </location>
</feature>
<evidence type="ECO:0000256" key="4">
    <source>
        <dbReference type="ARBA" id="ARBA00022603"/>
    </source>
</evidence>
<dbReference type="InterPro" id="IPR001214">
    <property type="entry name" value="SET_dom"/>
</dbReference>
<reference evidence="13 14" key="1">
    <citation type="submission" date="2020-01" db="EMBL/GenBank/DDBJ databases">
        <title>Identification and distribution of gene clusters putatively required for synthesis of sphingolipid metabolism inhibitors in phylogenetically diverse species of the filamentous fungus Fusarium.</title>
        <authorList>
            <person name="Kim H.-S."/>
            <person name="Busman M."/>
            <person name="Brown D.W."/>
            <person name="Divon H."/>
            <person name="Uhlig S."/>
            <person name="Proctor R.H."/>
        </authorList>
    </citation>
    <scope>NUCLEOTIDE SEQUENCE [LARGE SCALE GENOMIC DNA]</scope>
    <source>
        <strain evidence="13 14">NRRL 20459</strain>
    </source>
</reference>
<accession>A0A8H4PDW2</accession>
<name>A0A8H4PDW2_9HYPO</name>
<dbReference type="Gene3D" id="2.170.270.10">
    <property type="entry name" value="SET domain"/>
    <property type="match status" value="1"/>
</dbReference>
<evidence type="ECO:0000259" key="12">
    <source>
        <dbReference type="PROSITE" id="PS51215"/>
    </source>
</evidence>
<keyword evidence="14" id="KW-1185">Reference proteome</keyword>
<dbReference type="InterPro" id="IPR046341">
    <property type="entry name" value="SET_dom_sf"/>
</dbReference>
<proteinExistence type="predicted"/>
<gene>
    <name evidence="13" type="ORF">FALBO_5847</name>
</gene>
<dbReference type="OrthoDB" id="422362at2759"/>
<dbReference type="GO" id="GO:0005694">
    <property type="term" value="C:chromosome"/>
    <property type="evidence" value="ECO:0007669"/>
    <property type="project" value="UniProtKB-SubCell"/>
</dbReference>
<feature type="domain" description="Post-SET" evidence="11">
    <location>
        <begin position="542"/>
        <end position="558"/>
    </location>
</feature>
<dbReference type="InterPro" id="IPR003616">
    <property type="entry name" value="Post-SET_dom"/>
</dbReference>
<evidence type="ECO:0000313" key="14">
    <source>
        <dbReference type="Proteomes" id="UP000554235"/>
    </source>
</evidence>
<evidence type="ECO:0000256" key="5">
    <source>
        <dbReference type="ARBA" id="ARBA00022679"/>
    </source>
</evidence>
<evidence type="ECO:0000256" key="2">
    <source>
        <dbReference type="ARBA" id="ARBA00004286"/>
    </source>
</evidence>
<protein>
    <submittedName>
        <fullName evidence="13">Histone-lysine N-methyltransferase (Ash1)</fullName>
    </submittedName>
</protein>
<dbReference type="GO" id="GO:0042054">
    <property type="term" value="F:histone methyltransferase activity"/>
    <property type="evidence" value="ECO:0007669"/>
    <property type="project" value="InterPro"/>
</dbReference>
<dbReference type="PROSITE" id="PS50280">
    <property type="entry name" value="SET"/>
    <property type="match status" value="1"/>
</dbReference>
<dbReference type="SMART" id="SM00317">
    <property type="entry name" value="SET"/>
    <property type="match status" value="1"/>
</dbReference>
<keyword evidence="6" id="KW-0949">S-adenosyl-L-methionine</keyword>
<evidence type="ECO:0000256" key="3">
    <source>
        <dbReference type="ARBA" id="ARBA00022454"/>
    </source>
</evidence>
<feature type="coiled-coil region" evidence="8">
    <location>
        <begin position="138"/>
        <end position="165"/>
    </location>
</feature>
<evidence type="ECO:0000259" key="11">
    <source>
        <dbReference type="PROSITE" id="PS50868"/>
    </source>
</evidence>
<organism evidence="13 14">
    <name type="scientific">Fusarium albosuccineum</name>
    <dbReference type="NCBI Taxonomy" id="1237068"/>
    <lineage>
        <taxon>Eukaryota</taxon>
        <taxon>Fungi</taxon>
        <taxon>Dikarya</taxon>
        <taxon>Ascomycota</taxon>
        <taxon>Pezizomycotina</taxon>
        <taxon>Sordariomycetes</taxon>
        <taxon>Hypocreomycetidae</taxon>
        <taxon>Hypocreales</taxon>
        <taxon>Nectriaceae</taxon>
        <taxon>Fusarium</taxon>
        <taxon>Fusarium decemcellulare species complex</taxon>
    </lineage>
</organism>
<evidence type="ECO:0000256" key="8">
    <source>
        <dbReference type="SAM" id="Coils"/>
    </source>
</evidence>
<dbReference type="Pfam" id="PF00856">
    <property type="entry name" value="SET"/>
    <property type="match status" value="1"/>
</dbReference>
<dbReference type="InterPro" id="IPR006560">
    <property type="entry name" value="AWS_dom"/>
</dbReference>
<keyword evidence="3" id="KW-0158">Chromosome</keyword>
<evidence type="ECO:0000256" key="1">
    <source>
        <dbReference type="ARBA" id="ARBA00004123"/>
    </source>
</evidence>
<dbReference type="EMBL" id="JAADYS010000767">
    <property type="protein sequence ID" value="KAF4467283.1"/>
    <property type="molecule type" value="Genomic_DNA"/>
</dbReference>
<evidence type="ECO:0000259" key="10">
    <source>
        <dbReference type="PROSITE" id="PS50280"/>
    </source>
</evidence>
<evidence type="ECO:0000256" key="6">
    <source>
        <dbReference type="ARBA" id="ARBA00022691"/>
    </source>
</evidence>
<feature type="domain" description="AWS" evidence="12">
    <location>
        <begin position="369"/>
        <end position="414"/>
    </location>
</feature>
<evidence type="ECO:0000256" key="7">
    <source>
        <dbReference type="ARBA" id="ARBA00023242"/>
    </source>
</evidence>
<dbReference type="InterPro" id="IPR050777">
    <property type="entry name" value="SET2_Histone-Lys_MeTrsfase"/>
</dbReference>
<dbReference type="GO" id="GO:0032259">
    <property type="term" value="P:methylation"/>
    <property type="evidence" value="ECO:0007669"/>
    <property type="project" value="UniProtKB-KW"/>
</dbReference>
<evidence type="ECO:0000256" key="9">
    <source>
        <dbReference type="SAM" id="MobiDB-lite"/>
    </source>
</evidence>
<dbReference type="Proteomes" id="UP000554235">
    <property type="component" value="Unassembled WGS sequence"/>
</dbReference>
<dbReference type="SUPFAM" id="SSF82199">
    <property type="entry name" value="SET domain"/>
    <property type="match status" value="1"/>
</dbReference>
<dbReference type="PROSITE" id="PS51215">
    <property type="entry name" value="AWS"/>
    <property type="match status" value="1"/>
</dbReference>
<feature type="coiled-coil region" evidence="8">
    <location>
        <begin position="59"/>
        <end position="86"/>
    </location>
</feature>
<keyword evidence="5 13" id="KW-0808">Transferase</keyword>
<keyword evidence="4 13" id="KW-0489">Methyltransferase</keyword>
<dbReference type="AlphaFoldDB" id="A0A8H4PDW2"/>
<comment type="caution">
    <text evidence="13">The sequence shown here is derived from an EMBL/GenBank/DDBJ whole genome shotgun (WGS) entry which is preliminary data.</text>
</comment>